<dbReference type="Pfam" id="PF00892">
    <property type="entry name" value="EamA"/>
    <property type="match status" value="2"/>
</dbReference>
<evidence type="ECO:0000313" key="9">
    <source>
        <dbReference type="EMBL" id="SEO94024.1"/>
    </source>
</evidence>
<feature type="domain" description="EamA" evidence="8">
    <location>
        <begin position="149"/>
        <end position="281"/>
    </location>
</feature>
<dbReference type="SUPFAM" id="SSF103481">
    <property type="entry name" value="Multidrug resistance efflux transporter EmrE"/>
    <property type="match status" value="2"/>
</dbReference>
<protein>
    <submittedName>
        <fullName evidence="9">Permease of the drug/metabolite transporter (DMT) superfamily</fullName>
    </submittedName>
</protein>
<dbReference type="InterPro" id="IPR051258">
    <property type="entry name" value="Diverse_Substrate_Transporter"/>
</dbReference>
<feature type="transmembrane region" description="Helical" evidence="7">
    <location>
        <begin position="67"/>
        <end position="87"/>
    </location>
</feature>
<evidence type="ECO:0000259" key="8">
    <source>
        <dbReference type="Pfam" id="PF00892"/>
    </source>
</evidence>
<accession>A0A1H8TTS1</accession>
<dbReference type="GO" id="GO:0005886">
    <property type="term" value="C:plasma membrane"/>
    <property type="evidence" value="ECO:0007669"/>
    <property type="project" value="UniProtKB-SubCell"/>
</dbReference>
<evidence type="ECO:0000256" key="6">
    <source>
        <dbReference type="ARBA" id="ARBA00023136"/>
    </source>
</evidence>
<feature type="transmembrane region" description="Helical" evidence="7">
    <location>
        <begin position="99"/>
        <end position="117"/>
    </location>
</feature>
<dbReference type="PANTHER" id="PTHR42920">
    <property type="entry name" value="OS03G0707200 PROTEIN-RELATED"/>
    <property type="match status" value="1"/>
</dbReference>
<dbReference type="InterPro" id="IPR037185">
    <property type="entry name" value="EmrE-like"/>
</dbReference>
<dbReference type="RefSeq" id="WP_091745505.1">
    <property type="nucleotide sequence ID" value="NZ_FODY01000007.1"/>
</dbReference>
<organism evidence="9 10">
    <name type="scientific">Propionispora vibrioides</name>
    <dbReference type="NCBI Taxonomy" id="112903"/>
    <lineage>
        <taxon>Bacteria</taxon>
        <taxon>Bacillati</taxon>
        <taxon>Bacillota</taxon>
        <taxon>Negativicutes</taxon>
        <taxon>Selenomonadales</taxon>
        <taxon>Sporomusaceae</taxon>
        <taxon>Propionispora</taxon>
    </lineage>
</organism>
<keyword evidence="10" id="KW-1185">Reference proteome</keyword>
<evidence type="ECO:0000256" key="1">
    <source>
        <dbReference type="ARBA" id="ARBA00004651"/>
    </source>
</evidence>
<sequence>MKRTKANLLLLLTSAIWGFAFVAQQVGMDHIGPFTFTAVRFALGSASLIPLILYFKKTEKPAPAATANTTYVGLAAGCILFCGASLQQVGLLYTTAGKAAFITGLYTVLVPIAGIFLKQRTSLITWLSSLLAVTGLFFLCVKENLTLSYGDLLELVGAFFWTAHIILIDHFSHKVDSLKLASVQFATCSVLSLTAALALETITLDGIRLAGIPILYGGLASVGIAYTLQIIGQKYASPTHASIILSLETVFAAIGGYLFLQEILGVRELWGCLLMLSGMLLSQLKGTAPHDNKTAA</sequence>
<dbReference type="STRING" id="112903.SAMN04490178_10793"/>
<keyword evidence="5 7" id="KW-1133">Transmembrane helix</keyword>
<proteinExistence type="inferred from homology"/>
<gene>
    <name evidence="9" type="ORF">SAMN04490178_10793</name>
</gene>
<evidence type="ECO:0000256" key="2">
    <source>
        <dbReference type="ARBA" id="ARBA00007362"/>
    </source>
</evidence>
<evidence type="ECO:0000256" key="7">
    <source>
        <dbReference type="SAM" id="Phobius"/>
    </source>
</evidence>
<evidence type="ECO:0000313" key="10">
    <source>
        <dbReference type="Proteomes" id="UP000198847"/>
    </source>
</evidence>
<feature type="domain" description="EamA" evidence="8">
    <location>
        <begin position="5"/>
        <end position="139"/>
    </location>
</feature>
<feature type="transmembrane region" description="Helical" evidence="7">
    <location>
        <begin position="180"/>
        <end position="199"/>
    </location>
</feature>
<keyword evidence="3" id="KW-1003">Cell membrane</keyword>
<name>A0A1H8TTS1_9FIRM</name>
<dbReference type="OrthoDB" id="9804865at2"/>
<keyword evidence="6 7" id="KW-0472">Membrane</keyword>
<dbReference type="Proteomes" id="UP000198847">
    <property type="component" value="Unassembled WGS sequence"/>
</dbReference>
<dbReference type="PANTHER" id="PTHR42920:SF5">
    <property type="entry name" value="EAMA DOMAIN-CONTAINING PROTEIN"/>
    <property type="match status" value="1"/>
</dbReference>
<dbReference type="EMBL" id="FODY01000007">
    <property type="protein sequence ID" value="SEO94024.1"/>
    <property type="molecule type" value="Genomic_DNA"/>
</dbReference>
<feature type="transmembrane region" description="Helical" evidence="7">
    <location>
        <begin position="33"/>
        <end position="55"/>
    </location>
</feature>
<keyword evidence="4 7" id="KW-0812">Transmembrane</keyword>
<feature type="transmembrane region" description="Helical" evidence="7">
    <location>
        <begin position="243"/>
        <end position="260"/>
    </location>
</feature>
<feature type="transmembrane region" description="Helical" evidence="7">
    <location>
        <begin position="211"/>
        <end position="231"/>
    </location>
</feature>
<comment type="similarity">
    <text evidence="2">Belongs to the EamA transporter family.</text>
</comment>
<dbReference type="AlphaFoldDB" id="A0A1H8TTS1"/>
<feature type="transmembrane region" description="Helical" evidence="7">
    <location>
        <begin position="124"/>
        <end position="141"/>
    </location>
</feature>
<dbReference type="InterPro" id="IPR000620">
    <property type="entry name" value="EamA_dom"/>
</dbReference>
<reference evidence="9 10" key="1">
    <citation type="submission" date="2016-10" db="EMBL/GenBank/DDBJ databases">
        <authorList>
            <person name="de Groot N.N."/>
        </authorList>
    </citation>
    <scope>NUCLEOTIDE SEQUENCE [LARGE SCALE GENOMIC DNA]</scope>
    <source>
        <strain evidence="9 10">DSM 13305</strain>
    </source>
</reference>
<comment type="subcellular location">
    <subcellularLocation>
        <location evidence="1">Cell membrane</location>
        <topology evidence="1">Multi-pass membrane protein</topology>
    </subcellularLocation>
</comment>
<evidence type="ECO:0000256" key="5">
    <source>
        <dbReference type="ARBA" id="ARBA00022989"/>
    </source>
</evidence>
<evidence type="ECO:0000256" key="3">
    <source>
        <dbReference type="ARBA" id="ARBA00022475"/>
    </source>
</evidence>
<evidence type="ECO:0000256" key="4">
    <source>
        <dbReference type="ARBA" id="ARBA00022692"/>
    </source>
</evidence>